<evidence type="ECO:0000256" key="4">
    <source>
        <dbReference type="ARBA" id="ARBA00023002"/>
    </source>
</evidence>
<keyword evidence="7" id="KW-0472">Membrane</keyword>
<comment type="caution">
    <text evidence="8">The sequence shown here is derived from an EMBL/GenBank/DDBJ whole genome shotgun (WGS) entry which is preliminary data.</text>
</comment>
<evidence type="ECO:0000256" key="1">
    <source>
        <dbReference type="ARBA" id="ARBA00010617"/>
    </source>
</evidence>
<dbReference type="Pfam" id="PF00067">
    <property type="entry name" value="p450"/>
    <property type="match status" value="1"/>
</dbReference>
<dbReference type="Proteomes" id="UP001497525">
    <property type="component" value="Unassembled WGS sequence"/>
</dbReference>
<dbReference type="GO" id="GO:0005506">
    <property type="term" value="F:iron ion binding"/>
    <property type="evidence" value="ECO:0007669"/>
    <property type="project" value="InterPro"/>
</dbReference>
<evidence type="ECO:0008006" key="10">
    <source>
        <dbReference type="Google" id="ProtNLM"/>
    </source>
</evidence>
<dbReference type="Gene3D" id="1.10.630.10">
    <property type="entry name" value="Cytochrome P450"/>
    <property type="match status" value="1"/>
</dbReference>
<evidence type="ECO:0000256" key="3">
    <source>
        <dbReference type="ARBA" id="ARBA00022723"/>
    </source>
</evidence>
<keyword evidence="5" id="KW-0408">Iron</keyword>
<keyword evidence="2" id="KW-0349">Heme</keyword>
<keyword evidence="3" id="KW-0479">Metal-binding</keyword>
<gene>
    <name evidence="8" type="ORF">CDAUBV1_LOCUS9511</name>
</gene>
<reference evidence="8" key="1">
    <citation type="submission" date="2024-06" db="EMBL/GenBank/DDBJ databases">
        <authorList>
            <person name="Liu X."/>
            <person name="Lenzi L."/>
            <person name="Haldenby T S."/>
            <person name="Uol C."/>
        </authorList>
    </citation>
    <scope>NUCLEOTIDE SEQUENCE</scope>
</reference>
<organism evidence="8 9">
    <name type="scientific">Calicophoron daubneyi</name>
    <name type="common">Rumen fluke</name>
    <name type="synonym">Paramphistomum daubneyi</name>
    <dbReference type="NCBI Taxonomy" id="300641"/>
    <lineage>
        <taxon>Eukaryota</taxon>
        <taxon>Metazoa</taxon>
        <taxon>Spiralia</taxon>
        <taxon>Lophotrochozoa</taxon>
        <taxon>Platyhelminthes</taxon>
        <taxon>Trematoda</taxon>
        <taxon>Digenea</taxon>
        <taxon>Plagiorchiida</taxon>
        <taxon>Pronocephalata</taxon>
        <taxon>Paramphistomoidea</taxon>
        <taxon>Paramphistomidae</taxon>
        <taxon>Calicophoron</taxon>
    </lineage>
</organism>
<evidence type="ECO:0000256" key="2">
    <source>
        <dbReference type="ARBA" id="ARBA00022617"/>
    </source>
</evidence>
<keyword evidence="6" id="KW-0503">Monooxygenase</keyword>
<dbReference type="PANTHER" id="PTHR24289:SF1">
    <property type="entry name" value="STEROID 17-ALPHA-HYDROXYLASE_17,20 LYASE"/>
    <property type="match status" value="1"/>
</dbReference>
<keyword evidence="4" id="KW-0560">Oxidoreductase</keyword>
<dbReference type="InterPro" id="IPR001128">
    <property type="entry name" value="Cyt_P450"/>
</dbReference>
<evidence type="ECO:0000256" key="5">
    <source>
        <dbReference type="ARBA" id="ARBA00023004"/>
    </source>
</evidence>
<dbReference type="SUPFAM" id="SSF48264">
    <property type="entry name" value="Cytochrome P450"/>
    <property type="match status" value="1"/>
</dbReference>
<dbReference type="GO" id="GO:0020037">
    <property type="term" value="F:heme binding"/>
    <property type="evidence" value="ECO:0007669"/>
    <property type="project" value="InterPro"/>
</dbReference>
<evidence type="ECO:0000313" key="8">
    <source>
        <dbReference type="EMBL" id="CAL5135359.1"/>
    </source>
</evidence>
<evidence type="ECO:0000256" key="6">
    <source>
        <dbReference type="ARBA" id="ARBA00023033"/>
    </source>
</evidence>
<proteinExistence type="inferred from homology"/>
<sequence length="305" mass="35115">MGFLLPLHLPSNIFGVVVVTPAALFIVYKIIHGLLSRSKLPPGPRGWPWIGYTPCLGSRAFNELQRLESIYGKIVSFQLLGKTVVVINDYQMIQQMDGPNRTKVGRYALTVNDLLARRLGMSNYDTPRALALRQAWLRHLYGYSEMINYLNNDPNKSDLAKAFETEVHTLIDTLHRLAGEPIRVDQLMRRTVWRMMWNLAFGSPCELSTGQIDRVIYDLSTNNMENSMLQISQMFPKFFIPILRYIPFTRSLLGIHKINARYDDIGQILNTEVARVLDKDRPRSAFLRRLKEDEKLAVQGKYDEI</sequence>
<accession>A0AAV2TGZ1</accession>
<feature type="transmembrane region" description="Helical" evidence="7">
    <location>
        <begin position="12"/>
        <end position="31"/>
    </location>
</feature>
<dbReference type="AlphaFoldDB" id="A0AAV2TGZ1"/>
<dbReference type="InterPro" id="IPR036396">
    <property type="entry name" value="Cyt_P450_sf"/>
</dbReference>
<name>A0AAV2TGZ1_CALDB</name>
<keyword evidence="7" id="KW-1133">Transmembrane helix</keyword>
<evidence type="ECO:0000313" key="9">
    <source>
        <dbReference type="Proteomes" id="UP001497525"/>
    </source>
</evidence>
<dbReference type="GO" id="GO:0004497">
    <property type="term" value="F:monooxygenase activity"/>
    <property type="evidence" value="ECO:0007669"/>
    <property type="project" value="UniProtKB-KW"/>
</dbReference>
<dbReference type="PANTHER" id="PTHR24289">
    <property type="entry name" value="STEROID 17-ALPHA-HYDROXYLASE/17,20 LYASE"/>
    <property type="match status" value="1"/>
</dbReference>
<evidence type="ECO:0000256" key="7">
    <source>
        <dbReference type="SAM" id="Phobius"/>
    </source>
</evidence>
<dbReference type="GO" id="GO:0016705">
    <property type="term" value="F:oxidoreductase activity, acting on paired donors, with incorporation or reduction of molecular oxygen"/>
    <property type="evidence" value="ECO:0007669"/>
    <property type="project" value="InterPro"/>
</dbReference>
<keyword evidence="7" id="KW-0812">Transmembrane</keyword>
<comment type="similarity">
    <text evidence="1">Belongs to the cytochrome P450 family.</text>
</comment>
<dbReference type="EMBL" id="CAXLJL010000267">
    <property type="protein sequence ID" value="CAL5135359.1"/>
    <property type="molecule type" value="Genomic_DNA"/>
</dbReference>
<protein>
    <recommendedName>
        <fullName evidence="10">Cytochrome P450</fullName>
    </recommendedName>
</protein>